<organism evidence="1">
    <name type="scientific">Microviridae sp. ctOkR17</name>
    <dbReference type="NCBI Taxonomy" id="2824996"/>
    <lineage>
        <taxon>Viruses</taxon>
        <taxon>Monodnaviria</taxon>
        <taxon>Sangervirae</taxon>
        <taxon>Phixviricota</taxon>
        <taxon>Malgrandaviricetes</taxon>
        <taxon>Petitvirales</taxon>
        <taxon>Microviridae</taxon>
    </lineage>
</organism>
<evidence type="ECO:0000313" key="1">
    <source>
        <dbReference type="EMBL" id="DAF93334.1"/>
    </source>
</evidence>
<reference evidence="1" key="1">
    <citation type="journal article" date="2021" name="Proc. Natl. Acad. Sci. U.S.A.">
        <title>A Catalog of Tens of Thousands of Viruses from Human Metagenomes Reveals Hidden Associations with Chronic Diseases.</title>
        <authorList>
            <person name="Tisza M.J."/>
            <person name="Buck C.B."/>
        </authorList>
    </citation>
    <scope>NUCLEOTIDE SEQUENCE</scope>
    <source>
        <strain evidence="1">CtOkR17</strain>
    </source>
</reference>
<proteinExistence type="predicted"/>
<accession>A0A8S5UG25</accession>
<sequence length="72" mass="8279">MRLKEAFTIRKKDAESDEVIITIGNHLASEQVFPSEEEAQKVIDATDWDLVAALVYALKEAEEWEQSQKKEE</sequence>
<protein>
    <submittedName>
        <fullName evidence="1">UBA-like domain protein</fullName>
    </submittedName>
</protein>
<name>A0A8S5UG25_9VIRU</name>
<dbReference type="EMBL" id="BK016083">
    <property type="protein sequence ID" value="DAF93334.1"/>
    <property type="molecule type" value="Genomic_DNA"/>
</dbReference>